<accession>E2PV26</accession>
<gene>
    <name evidence="1" type="ORF">SCLAV_0697</name>
</gene>
<name>E2PV26_STRCL</name>
<evidence type="ECO:0000313" key="2">
    <source>
        <dbReference type="Proteomes" id="UP000002357"/>
    </source>
</evidence>
<organism evidence="1 2">
    <name type="scientific">Streptomyces clavuligerus</name>
    <dbReference type="NCBI Taxonomy" id="1901"/>
    <lineage>
        <taxon>Bacteria</taxon>
        <taxon>Bacillati</taxon>
        <taxon>Actinomycetota</taxon>
        <taxon>Actinomycetes</taxon>
        <taxon>Kitasatosporales</taxon>
        <taxon>Streptomycetaceae</taxon>
        <taxon>Streptomyces</taxon>
    </lineage>
</organism>
<evidence type="ECO:0000313" key="1">
    <source>
        <dbReference type="EMBL" id="EFG05773.1"/>
    </source>
</evidence>
<reference evidence="1 2" key="1">
    <citation type="journal article" date="2010" name="Genome Biol. Evol.">
        <title>The sequence of a 1.8-mb bacterial linear plasmid reveals a rich evolutionary reservoir of secondary metabolic pathways.</title>
        <authorList>
            <person name="Medema M.H."/>
            <person name="Trefzer A."/>
            <person name="Kovalchuk A."/>
            <person name="van den Berg M."/>
            <person name="Mueller U."/>
            <person name="Heijne W."/>
            <person name="Wu L."/>
            <person name="Alam M.T."/>
            <person name="Ronning C.M."/>
            <person name="Nierman W.C."/>
            <person name="Bovenberg R.A.L."/>
            <person name="Breitling R."/>
            <person name="Takano E."/>
        </authorList>
    </citation>
    <scope>NUCLEOTIDE SEQUENCE [LARGE SCALE GENOMIC DNA]</scope>
    <source>
        <strain evidence="2">ATCC 27064 / DSM 738 / JCM 4710 / NBRC 13307 / NCIMB 12785 / NRRL 3585 / VKM Ac-602</strain>
    </source>
</reference>
<dbReference type="Proteomes" id="UP000002357">
    <property type="component" value="Chromosome"/>
</dbReference>
<proteinExistence type="predicted"/>
<dbReference type="AlphaFoldDB" id="E2PV26"/>
<protein>
    <submittedName>
        <fullName evidence="1">Uncharacterized protein</fullName>
    </submittedName>
</protein>
<keyword evidence="2" id="KW-1185">Reference proteome</keyword>
<dbReference type="EMBL" id="CM000913">
    <property type="protein sequence ID" value="EFG05773.1"/>
    <property type="molecule type" value="Genomic_DNA"/>
</dbReference>
<sequence>MAVQPGSQERARRLPAAPAVPGRSVIQGVAGAAVGATAR</sequence>